<dbReference type="eggNOG" id="COG0253">
    <property type="taxonomic scope" value="Bacteria"/>
</dbReference>
<keyword evidence="6 8" id="KW-0413">Isomerase</keyword>
<reference evidence="11" key="1">
    <citation type="submission" date="2016-10" db="EMBL/GenBank/DDBJ databases">
        <authorList>
            <person name="Varghese N."/>
        </authorList>
    </citation>
    <scope>NUCLEOTIDE SEQUENCE [LARGE SCALE GENOMIC DNA]</scope>
    <source>
        <strain evidence="11">DSM 17980</strain>
    </source>
</reference>
<dbReference type="HAMAP" id="MF_00197">
    <property type="entry name" value="DAP_epimerase"/>
    <property type="match status" value="1"/>
</dbReference>
<gene>
    <name evidence="8" type="primary">dapF</name>
    <name evidence="10" type="ORF">SAMN05421543_109102</name>
</gene>
<evidence type="ECO:0000313" key="11">
    <source>
        <dbReference type="Proteomes" id="UP000183508"/>
    </source>
</evidence>
<comment type="similarity">
    <text evidence="2 8">Belongs to the diaminopimelate epimerase family.</text>
</comment>
<dbReference type="SUPFAM" id="SSF54506">
    <property type="entry name" value="Diaminopimelate epimerase-like"/>
    <property type="match status" value="1"/>
</dbReference>
<keyword evidence="8" id="KW-0963">Cytoplasm</keyword>
<dbReference type="GO" id="GO:0005829">
    <property type="term" value="C:cytosol"/>
    <property type="evidence" value="ECO:0007669"/>
    <property type="project" value="TreeGrafter"/>
</dbReference>
<dbReference type="PANTHER" id="PTHR31689:SF0">
    <property type="entry name" value="DIAMINOPIMELATE EPIMERASE"/>
    <property type="match status" value="1"/>
</dbReference>
<dbReference type="PROSITE" id="PS01326">
    <property type="entry name" value="DAP_EPIMERASE"/>
    <property type="match status" value="1"/>
</dbReference>
<feature type="binding site" evidence="8">
    <location>
        <begin position="213"/>
        <end position="214"/>
    </location>
    <ligand>
        <name>substrate</name>
    </ligand>
</feature>
<dbReference type="Proteomes" id="UP000183508">
    <property type="component" value="Unassembled WGS sequence"/>
</dbReference>
<organism evidence="10 11">
    <name type="scientific">Alicyclobacillus macrosporangiidus</name>
    <dbReference type="NCBI Taxonomy" id="392015"/>
    <lineage>
        <taxon>Bacteria</taxon>
        <taxon>Bacillati</taxon>
        <taxon>Bacillota</taxon>
        <taxon>Bacilli</taxon>
        <taxon>Bacillales</taxon>
        <taxon>Alicyclobacillaceae</taxon>
        <taxon>Alicyclobacillus</taxon>
    </lineage>
</organism>
<dbReference type="EMBL" id="FPBV01000009">
    <property type="protein sequence ID" value="SFU82824.1"/>
    <property type="molecule type" value="Genomic_DNA"/>
</dbReference>
<feature type="site" description="Could be important to modulate the pK values of the two catalytic cysteine residues" evidence="8">
    <location>
        <position position="213"/>
    </location>
</feature>
<dbReference type="GO" id="GO:0008837">
    <property type="term" value="F:diaminopimelate epimerase activity"/>
    <property type="evidence" value="ECO:0007669"/>
    <property type="project" value="UniProtKB-UniRule"/>
</dbReference>
<dbReference type="PANTHER" id="PTHR31689">
    <property type="entry name" value="DIAMINOPIMELATE EPIMERASE, CHLOROPLASTIC"/>
    <property type="match status" value="1"/>
</dbReference>
<feature type="binding site" evidence="8">
    <location>
        <begin position="223"/>
        <end position="224"/>
    </location>
    <ligand>
        <name>substrate</name>
    </ligand>
</feature>
<evidence type="ECO:0000256" key="8">
    <source>
        <dbReference type="HAMAP-Rule" id="MF_00197"/>
    </source>
</evidence>
<keyword evidence="11" id="KW-1185">Reference proteome</keyword>
<evidence type="ECO:0000256" key="5">
    <source>
        <dbReference type="ARBA" id="ARBA00023154"/>
    </source>
</evidence>
<evidence type="ECO:0000256" key="4">
    <source>
        <dbReference type="ARBA" id="ARBA00022605"/>
    </source>
</evidence>
<protein>
    <recommendedName>
        <fullName evidence="3 8">Diaminopimelate epimerase</fullName>
        <shortName evidence="8">DAP epimerase</shortName>
        <ecNumber evidence="3 8">5.1.1.7</ecNumber>
    </recommendedName>
    <alternativeName>
        <fullName evidence="8">PLP-independent amino acid racemase</fullName>
    </alternativeName>
</protein>
<feature type="active site" evidence="9">
    <location>
        <position position="74"/>
    </location>
</feature>
<comment type="subunit">
    <text evidence="8">Homodimer.</text>
</comment>
<evidence type="ECO:0000256" key="2">
    <source>
        <dbReference type="ARBA" id="ARBA00010219"/>
    </source>
</evidence>
<evidence type="ECO:0000256" key="9">
    <source>
        <dbReference type="PROSITE-ProRule" id="PRU10125"/>
    </source>
</evidence>
<comment type="caution">
    <text evidence="8">Lacks conserved residue(s) required for the propagation of feature annotation.</text>
</comment>
<dbReference type="InterPro" id="IPR001653">
    <property type="entry name" value="DAP_epimerase_DapF"/>
</dbReference>
<comment type="catalytic activity">
    <reaction evidence="7 8">
        <text>(2S,6S)-2,6-diaminopimelate = meso-2,6-diaminopimelate</text>
        <dbReference type="Rhea" id="RHEA:15393"/>
        <dbReference type="ChEBI" id="CHEBI:57609"/>
        <dbReference type="ChEBI" id="CHEBI:57791"/>
        <dbReference type="EC" id="5.1.1.7"/>
    </reaction>
</comment>
<sequence length="279" mass="30319">MVRVTKMHALGNNYVYVSEFEQPLDESEFPRLAAAVSDVRRGIGSDGLIWIGPSNAADLRMRIFNADGSEAETCGNGLRCVAKFAFDRGFVDRRRFTIETRAGIVTAEVHPEGGQVRQVTVDMGIPRFGTDAVPYRGPERGDSVSVAAAGETFHGVLVSMGNPHFVCFVPEVGAIPLAQVGPEIERHPHFPERINVEFVAPRGRGELDFRVWERGSGITYACGSGACASVAAGIRLGVLDPSVTVHLQGGDLRIEVKDGRVWMTGEAVEVMTGQFHWPR</sequence>
<feature type="active site" description="Proton acceptor" evidence="8">
    <location>
        <position position="222"/>
    </location>
</feature>
<feature type="active site" description="Proton donor" evidence="8">
    <location>
        <position position="74"/>
    </location>
</feature>
<proteinExistence type="inferred from homology"/>
<comment type="subcellular location">
    <subcellularLocation>
        <location evidence="8">Cytoplasm</location>
    </subcellularLocation>
</comment>
<dbReference type="Pfam" id="PF01678">
    <property type="entry name" value="DAP_epimerase"/>
    <property type="match status" value="2"/>
</dbReference>
<evidence type="ECO:0000256" key="6">
    <source>
        <dbReference type="ARBA" id="ARBA00023235"/>
    </source>
</evidence>
<dbReference type="NCBIfam" id="TIGR00652">
    <property type="entry name" value="DapF"/>
    <property type="match status" value="1"/>
</dbReference>
<comment type="pathway">
    <text evidence="1 8">Amino-acid biosynthesis; L-lysine biosynthesis via DAP pathway; DL-2,6-diaminopimelate from LL-2,6-diaminopimelate: step 1/1.</text>
</comment>
<dbReference type="RefSeq" id="WP_074952180.1">
    <property type="nucleotide sequence ID" value="NZ_FPBV01000009.1"/>
</dbReference>
<feature type="binding site" evidence="8">
    <location>
        <position position="12"/>
    </location>
    <ligand>
        <name>substrate</name>
    </ligand>
</feature>
<evidence type="ECO:0000313" key="10">
    <source>
        <dbReference type="EMBL" id="SFU82824.1"/>
    </source>
</evidence>
<dbReference type="UniPathway" id="UPA00034">
    <property type="reaction ID" value="UER00025"/>
</dbReference>
<evidence type="ECO:0000256" key="3">
    <source>
        <dbReference type="ARBA" id="ARBA00013080"/>
    </source>
</evidence>
<feature type="binding site" evidence="8">
    <location>
        <position position="195"/>
    </location>
    <ligand>
        <name>substrate</name>
    </ligand>
</feature>
<feature type="site" description="Could be important to modulate the pK values of the two catalytic cysteine residues" evidence="8">
    <location>
        <position position="164"/>
    </location>
</feature>
<dbReference type="AlphaFoldDB" id="A0A1I7JCG4"/>
<feature type="binding site" evidence="8">
    <location>
        <begin position="75"/>
        <end position="76"/>
    </location>
    <ligand>
        <name>substrate</name>
    </ligand>
</feature>
<dbReference type="Gene3D" id="3.10.310.10">
    <property type="entry name" value="Diaminopimelate Epimerase, Chain A, domain 1"/>
    <property type="match status" value="2"/>
</dbReference>
<name>A0A1I7JCG4_9BACL</name>
<evidence type="ECO:0000256" key="7">
    <source>
        <dbReference type="ARBA" id="ARBA00051712"/>
    </source>
</evidence>
<evidence type="ECO:0000256" key="1">
    <source>
        <dbReference type="ARBA" id="ARBA00005196"/>
    </source>
</evidence>
<comment type="function">
    <text evidence="8">Catalyzes the stereoinversion of LL-2,6-diaminopimelate (L,L-DAP) to meso-diaminopimelate (meso-DAP), a precursor of L-lysine and an essential component of the bacterial peptidoglycan.</text>
</comment>
<dbReference type="EC" id="5.1.1.7" evidence="3 8"/>
<dbReference type="STRING" id="392015.SAMN05421543_109102"/>
<keyword evidence="5 8" id="KW-0457">Lysine biosynthesis</keyword>
<dbReference type="InterPro" id="IPR018510">
    <property type="entry name" value="DAP_epimerase_AS"/>
</dbReference>
<accession>A0A1I7JCG4</accession>
<dbReference type="GO" id="GO:0009089">
    <property type="term" value="P:lysine biosynthetic process via diaminopimelate"/>
    <property type="evidence" value="ECO:0007669"/>
    <property type="project" value="UniProtKB-UniRule"/>
</dbReference>
<keyword evidence="4 8" id="KW-0028">Amino-acid biosynthesis</keyword>
<feature type="binding site" evidence="8">
    <location>
        <position position="162"/>
    </location>
    <ligand>
        <name>substrate</name>
    </ligand>
</feature>
<feature type="binding site" evidence="8">
    <location>
        <position position="65"/>
    </location>
    <ligand>
        <name>substrate</name>
    </ligand>
</feature>